<dbReference type="EC" id="2.7.13.3" evidence="2"/>
<evidence type="ECO:0000256" key="6">
    <source>
        <dbReference type="ARBA" id="ARBA00022840"/>
    </source>
</evidence>
<dbReference type="InterPro" id="IPR004358">
    <property type="entry name" value="Sig_transdc_His_kin-like_C"/>
</dbReference>
<evidence type="ECO:0000256" key="1">
    <source>
        <dbReference type="ARBA" id="ARBA00000085"/>
    </source>
</evidence>
<dbReference type="InterPro" id="IPR036890">
    <property type="entry name" value="HATPase_C_sf"/>
</dbReference>
<dbReference type="GO" id="GO:0000160">
    <property type="term" value="P:phosphorelay signal transduction system"/>
    <property type="evidence" value="ECO:0007669"/>
    <property type="project" value="UniProtKB-KW"/>
</dbReference>
<dbReference type="InterPro" id="IPR005467">
    <property type="entry name" value="His_kinase_dom"/>
</dbReference>
<keyword evidence="4" id="KW-0547">Nucleotide-binding</keyword>
<dbReference type="PRINTS" id="PR00344">
    <property type="entry name" value="BCTRLSENSOR"/>
</dbReference>
<protein>
    <recommendedName>
        <fullName evidence="2">histidine kinase</fullName>
        <ecNumber evidence="2">2.7.13.3</ecNumber>
    </recommendedName>
</protein>
<feature type="domain" description="Histidine kinase" evidence="8">
    <location>
        <begin position="1"/>
        <end position="62"/>
    </location>
</feature>
<dbReference type="PANTHER" id="PTHR24421:SF40">
    <property type="entry name" value="SENSOR HISTIDINE KINASE YHCY"/>
    <property type="match status" value="1"/>
</dbReference>
<name>A0A4U3AT00_9BACI</name>
<keyword evidence="6" id="KW-0067">ATP-binding</keyword>
<dbReference type="InterPro" id="IPR003594">
    <property type="entry name" value="HATPase_dom"/>
</dbReference>
<keyword evidence="5 9" id="KW-0418">Kinase</keyword>
<proteinExistence type="predicted"/>
<evidence type="ECO:0000256" key="7">
    <source>
        <dbReference type="ARBA" id="ARBA00023012"/>
    </source>
</evidence>
<keyword evidence="3" id="KW-0808">Transferase</keyword>
<keyword evidence="7" id="KW-0902">Two-component regulatory system</keyword>
<dbReference type="AlphaFoldDB" id="A0A4U3AT00"/>
<organism evidence="9 10">
    <name type="scientific">Bacillus wiedmannii</name>
    <dbReference type="NCBI Taxonomy" id="1890302"/>
    <lineage>
        <taxon>Bacteria</taxon>
        <taxon>Bacillati</taxon>
        <taxon>Bacillota</taxon>
        <taxon>Bacilli</taxon>
        <taxon>Bacillales</taxon>
        <taxon>Bacillaceae</taxon>
        <taxon>Bacillus</taxon>
        <taxon>Bacillus cereus group</taxon>
    </lineage>
</organism>
<sequence length="62" mass="7266">KIENNQLYFYIEDNGIGFIQDHVRESALGLKSMKERIQLMRGSFQIKTELRKGTKIEIQLPV</sequence>
<dbReference type="GO" id="GO:0005524">
    <property type="term" value="F:ATP binding"/>
    <property type="evidence" value="ECO:0007669"/>
    <property type="project" value="UniProtKB-KW"/>
</dbReference>
<reference evidence="9 10" key="1">
    <citation type="journal article" date="2019" name="Environ. Microbiol.">
        <title>An active ?-lactamase is a part of an orchestrated cell wall stress resistance network of Bacillus subtilis and related rhizosphere species.</title>
        <authorList>
            <person name="Bucher T."/>
            <person name="Keren-Paz A."/>
            <person name="Hausser J."/>
            <person name="Olender T."/>
            <person name="Cytryn E."/>
            <person name="Kolodkin-Gal I."/>
        </authorList>
    </citation>
    <scope>NUCLEOTIDE SEQUENCE [LARGE SCALE GENOMIC DNA]</scope>
    <source>
        <strain evidence="9 10">I5</strain>
    </source>
</reference>
<dbReference type="EMBL" id="SZON01001468">
    <property type="protein sequence ID" value="TKI90962.1"/>
    <property type="molecule type" value="Genomic_DNA"/>
</dbReference>
<dbReference type="InterPro" id="IPR050482">
    <property type="entry name" value="Sensor_HK_TwoCompSys"/>
</dbReference>
<dbReference type="PROSITE" id="PS50109">
    <property type="entry name" value="HIS_KIN"/>
    <property type="match status" value="1"/>
</dbReference>
<feature type="non-terminal residue" evidence="9">
    <location>
        <position position="1"/>
    </location>
</feature>
<evidence type="ECO:0000313" key="10">
    <source>
        <dbReference type="Proteomes" id="UP000305222"/>
    </source>
</evidence>
<dbReference type="PANTHER" id="PTHR24421">
    <property type="entry name" value="NITRATE/NITRITE SENSOR PROTEIN NARX-RELATED"/>
    <property type="match status" value="1"/>
</dbReference>
<evidence type="ECO:0000256" key="5">
    <source>
        <dbReference type="ARBA" id="ARBA00022777"/>
    </source>
</evidence>
<evidence type="ECO:0000256" key="2">
    <source>
        <dbReference type="ARBA" id="ARBA00012438"/>
    </source>
</evidence>
<comment type="caution">
    <text evidence="9">The sequence shown here is derived from an EMBL/GenBank/DDBJ whole genome shotgun (WGS) entry which is preliminary data.</text>
</comment>
<dbReference type="Pfam" id="PF02518">
    <property type="entry name" value="HATPase_c"/>
    <property type="match status" value="1"/>
</dbReference>
<accession>A0A4U3AT00</accession>
<dbReference type="Proteomes" id="UP000305222">
    <property type="component" value="Unassembled WGS sequence"/>
</dbReference>
<dbReference type="SUPFAM" id="SSF55874">
    <property type="entry name" value="ATPase domain of HSP90 chaperone/DNA topoisomerase II/histidine kinase"/>
    <property type="match status" value="1"/>
</dbReference>
<dbReference type="GO" id="GO:0004673">
    <property type="term" value="F:protein histidine kinase activity"/>
    <property type="evidence" value="ECO:0007669"/>
    <property type="project" value="UniProtKB-EC"/>
</dbReference>
<evidence type="ECO:0000256" key="4">
    <source>
        <dbReference type="ARBA" id="ARBA00022741"/>
    </source>
</evidence>
<dbReference type="Gene3D" id="3.30.565.10">
    <property type="entry name" value="Histidine kinase-like ATPase, C-terminal domain"/>
    <property type="match status" value="1"/>
</dbReference>
<gene>
    <name evidence="9" type="ORF">FC699_23015</name>
</gene>
<evidence type="ECO:0000256" key="3">
    <source>
        <dbReference type="ARBA" id="ARBA00022679"/>
    </source>
</evidence>
<comment type="catalytic activity">
    <reaction evidence="1">
        <text>ATP + protein L-histidine = ADP + protein N-phospho-L-histidine.</text>
        <dbReference type="EC" id="2.7.13.3"/>
    </reaction>
</comment>
<evidence type="ECO:0000313" key="9">
    <source>
        <dbReference type="EMBL" id="TKI90962.1"/>
    </source>
</evidence>
<evidence type="ECO:0000259" key="8">
    <source>
        <dbReference type="PROSITE" id="PS50109"/>
    </source>
</evidence>